<evidence type="ECO:0000313" key="2">
    <source>
        <dbReference type="EMBL" id="GAA2020169.1"/>
    </source>
</evidence>
<keyword evidence="1" id="KW-0472">Membrane</keyword>
<feature type="transmembrane region" description="Helical" evidence="1">
    <location>
        <begin position="40"/>
        <end position="58"/>
    </location>
</feature>
<protein>
    <submittedName>
        <fullName evidence="2">Uncharacterized protein</fullName>
    </submittedName>
</protein>
<gene>
    <name evidence="2" type="ORF">GCM10009740_05590</name>
</gene>
<evidence type="ECO:0000256" key="1">
    <source>
        <dbReference type="SAM" id="Phobius"/>
    </source>
</evidence>
<dbReference type="EMBL" id="BAAANB010000001">
    <property type="protein sequence ID" value="GAA2020169.1"/>
    <property type="molecule type" value="Genomic_DNA"/>
</dbReference>
<organism evidence="2 3">
    <name type="scientific">Terrabacter terrae</name>
    <dbReference type="NCBI Taxonomy" id="318434"/>
    <lineage>
        <taxon>Bacteria</taxon>
        <taxon>Bacillati</taxon>
        <taxon>Actinomycetota</taxon>
        <taxon>Actinomycetes</taxon>
        <taxon>Micrococcales</taxon>
        <taxon>Intrasporangiaceae</taxon>
        <taxon>Terrabacter</taxon>
    </lineage>
</organism>
<feature type="transmembrane region" description="Helical" evidence="1">
    <location>
        <begin position="94"/>
        <end position="112"/>
    </location>
</feature>
<evidence type="ECO:0000313" key="3">
    <source>
        <dbReference type="Proteomes" id="UP001501285"/>
    </source>
</evidence>
<reference evidence="3" key="1">
    <citation type="journal article" date="2019" name="Int. J. Syst. Evol. Microbiol.">
        <title>The Global Catalogue of Microorganisms (GCM) 10K type strain sequencing project: providing services to taxonomists for standard genome sequencing and annotation.</title>
        <authorList>
            <consortium name="The Broad Institute Genomics Platform"/>
            <consortium name="The Broad Institute Genome Sequencing Center for Infectious Disease"/>
            <person name="Wu L."/>
            <person name="Ma J."/>
        </authorList>
    </citation>
    <scope>NUCLEOTIDE SEQUENCE [LARGE SCALE GENOMIC DNA]</scope>
    <source>
        <strain evidence="3">JCM 14283</strain>
    </source>
</reference>
<accession>A0ABP5FC32</accession>
<keyword evidence="3" id="KW-1185">Reference proteome</keyword>
<comment type="caution">
    <text evidence="2">The sequence shown here is derived from an EMBL/GenBank/DDBJ whole genome shotgun (WGS) entry which is preliminary data.</text>
</comment>
<feature type="transmembrane region" description="Helical" evidence="1">
    <location>
        <begin position="7"/>
        <end position="28"/>
    </location>
</feature>
<name>A0ABP5FC32_9MICO</name>
<sequence length="128" mass="13534">MIMRLKLRDLIGTLLVLAIAIPYVGYLVRGEMPLVQDPRGMSAVGLLLGTAAFLVVRSGDELDRFGRGEIGLAVVSLALGLAALVFAETAFAEVLLAVFMASILVVWLLEIAHHAGLVHLHGAPTAHA</sequence>
<dbReference type="Proteomes" id="UP001501285">
    <property type="component" value="Unassembled WGS sequence"/>
</dbReference>
<feature type="transmembrane region" description="Helical" evidence="1">
    <location>
        <begin position="70"/>
        <end position="88"/>
    </location>
</feature>
<keyword evidence="1" id="KW-1133">Transmembrane helix</keyword>
<keyword evidence="1" id="KW-0812">Transmembrane</keyword>
<proteinExistence type="predicted"/>